<name>A0A1R4HBZ7_9GAMM</name>
<evidence type="ECO:0000313" key="3">
    <source>
        <dbReference type="EMBL" id="SJM93707.1"/>
    </source>
</evidence>
<proteinExistence type="predicted"/>
<keyword evidence="1" id="KW-1133">Transmembrane helix</keyword>
<dbReference type="Proteomes" id="UP000195667">
    <property type="component" value="Unassembled WGS sequence"/>
</dbReference>
<keyword evidence="2" id="KW-0732">Signal</keyword>
<feature type="transmembrane region" description="Helical" evidence="1">
    <location>
        <begin position="164"/>
        <end position="185"/>
    </location>
</feature>
<feature type="signal peptide" evidence="2">
    <location>
        <begin position="1"/>
        <end position="27"/>
    </location>
</feature>
<evidence type="ECO:0000256" key="1">
    <source>
        <dbReference type="SAM" id="Phobius"/>
    </source>
</evidence>
<evidence type="ECO:0000313" key="4">
    <source>
        <dbReference type="Proteomes" id="UP000195667"/>
    </source>
</evidence>
<accession>A0A1R4HBZ7</accession>
<protein>
    <submittedName>
        <fullName evidence="3">Uncharacterized protein</fullName>
    </submittedName>
</protein>
<reference evidence="4" key="1">
    <citation type="submission" date="2017-02" db="EMBL/GenBank/DDBJ databases">
        <authorList>
            <person name="Daims H."/>
        </authorList>
    </citation>
    <scope>NUCLEOTIDE SEQUENCE [LARGE SCALE GENOMIC DNA]</scope>
</reference>
<keyword evidence="4" id="KW-1185">Reference proteome</keyword>
<dbReference type="AlphaFoldDB" id="A0A1R4HBZ7"/>
<sequence length="198" mass="21725">MIMIKSNKAKKTFLGLSALLFSASLWAHGGAAGTDTDQCKFELEKDHWLHYTAYEPGSFPSEEFCASIPKLDEKILLVFDYQDQRYRGHAVEFEVTKEPEGTRVFFLPAAKHKSGTVELVLPNGVKEAGKYLIHISLVPDKGEKLDAHMSFSAGGGAATAKTTYALYALGIFGAFFMGYLSSAGFKRKVDETVAKIIS</sequence>
<feature type="chain" id="PRO_5012978060" evidence="2">
    <location>
        <begin position="28"/>
        <end position="198"/>
    </location>
</feature>
<dbReference type="EMBL" id="FUKI01000123">
    <property type="protein sequence ID" value="SJM93707.1"/>
    <property type="molecule type" value="Genomic_DNA"/>
</dbReference>
<keyword evidence="1" id="KW-0472">Membrane</keyword>
<keyword evidence="1" id="KW-0812">Transmembrane</keyword>
<gene>
    <name evidence="3" type="ORF">CRENPOLYSF1_470013</name>
</gene>
<evidence type="ECO:0000256" key="2">
    <source>
        <dbReference type="SAM" id="SignalP"/>
    </source>
</evidence>
<organism evidence="3 4">
    <name type="scientific">Crenothrix polyspora</name>
    <dbReference type="NCBI Taxonomy" id="360316"/>
    <lineage>
        <taxon>Bacteria</taxon>
        <taxon>Pseudomonadati</taxon>
        <taxon>Pseudomonadota</taxon>
        <taxon>Gammaproteobacteria</taxon>
        <taxon>Methylococcales</taxon>
        <taxon>Crenotrichaceae</taxon>
        <taxon>Crenothrix</taxon>
    </lineage>
</organism>